<dbReference type="InterPro" id="IPR017853">
    <property type="entry name" value="GH"/>
</dbReference>
<gene>
    <name evidence="2" type="ORF">Tci_053995</name>
</gene>
<dbReference type="Gene3D" id="3.20.20.300">
    <property type="entry name" value="Glycoside hydrolase, family 3, N-terminal domain"/>
    <property type="match status" value="1"/>
</dbReference>
<proteinExistence type="predicted"/>
<reference evidence="2" key="1">
    <citation type="journal article" date="2019" name="Sci. Rep.">
        <title>Draft genome of Tanacetum cinerariifolium, the natural source of mosquito coil.</title>
        <authorList>
            <person name="Yamashiro T."/>
            <person name="Shiraishi A."/>
            <person name="Satake H."/>
            <person name="Nakayama K."/>
        </authorList>
    </citation>
    <scope>NUCLEOTIDE SEQUENCE</scope>
</reference>
<accession>A0A6L2N985</accession>
<dbReference type="GO" id="GO:0008422">
    <property type="term" value="F:beta-glucosidase activity"/>
    <property type="evidence" value="ECO:0007669"/>
    <property type="project" value="TreeGrafter"/>
</dbReference>
<protein>
    <submittedName>
        <fullName evidence="2">Glycoside hydrolase family 3 C-terminal domain-containing protein</fullName>
    </submittedName>
</protein>
<evidence type="ECO:0000313" key="2">
    <source>
        <dbReference type="EMBL" id="GEU82017.1"/>
    </source>
</evidence>
<keyword evidence="1 2" id="KW-0378">Hydrolase</keyword>
<dbReference type="SUPFAM" id="SSF51445">
    <property type="entry name" value="(Trans)glycosidases"/>
    <property type="match status" value="1"/>
</dbReference>
<organism evidence="2">
    <name type="scientific">Tanacetum cinerariifolium</name>
    <name type="common">Dalmatian daisy</name>
    <name type="synonym">Chrysanthemum cinerariifolium</name>
    <dbReference type="NCBI Taxonomy" id="118510"/>
    <lineage>
        <taxon>Eukaryota</taxon>
        <taxon>Viridiplantae</taxon>
        <taxon>Streptophyta</taxon>
        <taxon>Embryophyta</taxon>
        <taxon>Tracheophyta</taxon>
        <taxon>Spermatophyta</taxon>
        <taxon>Magnoliopsida</taxon>
        <taxon>eudicotyledons</taxon>
        <taxon>Gunneridae</taxon>
        <taxon>Pentapetalae</taxon>
        <taxon>asterids</taxon>
        <taxon>campanulids</taxon>
        <taxon>Asterales</taxon>
        <taxon>Asteraceae</taxon>
        <taxon>Asteroideae</taxon>
        <taxon>Anthemideae</taxon>
        <taxon>Anthemidinae</taxon>
        <taxon>Tanacetum</taxon>
    </lineage>
</organism>
<evidence type="ECO:0000256" key="1">
    <source>
        <dbReference type="ARBA" id="ARBA00022801"/>
    </source>
</evidence>
<dbReference type="PANTHER" id="PTHR30620:SF91">
    <property type="entry name" value="BETA-GLUCOSIDASE"/>
    <property type="match status" value="1"/>
</dbReference>
<dbReference type="GO" id="GO:0009251">
    <property type="term" value="P:glucan catabolic process"/>
    <property type="evidence" value="ECO:0007669"/>
    <property type="project" value="TreeGrafter"/>
</dbReference>
<dbReference type="InterPro" id="IPR051915">
    <property type="entry name" value="Cellulose_Degrad_GH3"/>
</dbReference>
<comment type="caution">
    <text evidence="2">The sequence shown here is derived from an EMBL/GenBank/DDBJ whole genome shotgun (WGS) entry which is preliminary data.</text>
</comment>
<dbReference type="PANTHER" id="PTHR30620">
    <property type="entry name" value="PERIPLASMIC BETA-GLUCOSIDASE-RELATED"/>
    <property type="match status" value="1"/>
</dbReference>
<name>A0A6L2N985_TANCI</name>
<dbReference type="AlphaFoldDB" id="A0A6L2N985"/>
<dbReference type="InterPro" id="IPR036962">
    <property type="entry name" value="Glyco_hydro_3_N_sf"/>
</dbReference>
<sequence>MNMKYKDPTQPLRLRINDLMLRMTLEEKIVQMTQINREVATSDVMKNYFIGSIMSSAGSVPTKEASPKTIKCNILWENGGSKSITISIEIITPVHHRYP</sequence>
<dbReference type="EMBL" id="BKCJ010008398">
    <property type="protein sequence ID" value="GEU82017.1"/>
    <property type="molecule type" value="Genomic_DNA"/>
</dbReference>